<gene>
    <name evidence="2" type="ORF">ACFSE1_00440</name>
</gene>
<protein>
    <submittedName>
        <fullName evidence="2">Uncharacterized protein</fullName>
    </submittedName>
</protein>
<accession>A0ABW4LZG3</accession>
<proteinExistence type="predicted"/>
<feature type="chain" id="PRO_5047541507" evidence="1">
    <location>
        <begin position="22"/>
        <end position="74"/>
    </location>
</feature>
<dbReference type="RefSeq" id="WP_377394936.1">
    <property type="nucleotide sequence ID" value="NZ_JBHUEQ010000002.1"/>
</dbReference>
<comment type="caution">
    <text evidence="2">The sequence shown here is derived from an EMBL/GenBank/DDBJ whole genome shotgun (WGS) entry which is preliminary data.</text>
</comment>
<evidence type="ECO:0000313" key="2">
    <source>
        <dbReference type="EMBL" id="MFD1743921.1"/>
    </source>
</evidence>
<keyword evidence="3" id="KW-1185">Reference proteome</keyword>
<keyword evidence="1" id="KW-0732">Signal</keyword>
<feature type="signal peptide" evidence="1">
    <location>
        <begin position="1"/>
        <end position="21"/>
    </location>
</feature>
<evidence type="ECO:0000256" key="1">
    <source>
        <dbReference type="SAM" id="SignalP"/>
    </source>
</evidence>
<evidence type="ECO:0000313" key="3">
    <source>
        <dbReference type="Proteomes" id="UP001597322"/>
    </source>
</evidence>
<reference evidence="3" key="1">
    <citation type="journal article" date="2019" name="Int. J. Syst. Evol. Microbiol.">
        <title>The Global Catalogue of Microorganisms (GCM) 10K type strain sequencing project: providing services to taxonomists for standard genome sequencing and annotation.</title>
        <authorList>
            <consortium name="The Broad Institute Genomics Platform"/>
            <consortium name="The Broad Institute Genome Sequencing Center for Infectious Disease"/>
            <person name="Wu L."/>
            <person name="Ma J."/>
        </authorList>
    </citation>
    <scope>NUCLEOTIDE SEQUENCE [LARGE SCALE GENOMIC DNA]</scope>
    <source>
        <strain evidence="3">CG52</strain>
    </source>
</reference>
<dbReference type="Proteomes" id="UP001597322">
    <property type="component" value="Unassembled WGS sequence"/>
</dbReference>
<dbReference type="EMBL" id="JBHUEQ010000002">
    <property type="protein sequence ID" value="MFD1743921.1"/>
    <property type="molecule type" value="Genomic_DNA"/>
</dbReference>
<organism evidence="2 3">
    <name type="scientific">Rhizobium helianthi</name>
    <dbReference type="NCBI Taxonomy" id="1132695"/>
    <lineage>
        <taxon>Bacteria</taxon>
        <taxon>Pseudomonadati</taxon>
        <taxon>Pseudomonadota</taxon>
        <taxon>Alphaproteobacteria</taxon>
        <taxon>Hyphomicrobiales</taxon>
        <taxon>Rhizobiaceae</taxon>
        <taxon>Rhizobium/Agrobacterium group</taxon>
        <taxon>Rhizobium</taxon>
    </lineage>
</organism>
<sequence>MKKLIVASLAIVLGASTISFAAELGYATEGRLSINMVGSTISQKVDQDGQIYAETFVVQPDHTLKLVNRAALQP</sequence>
<name>A0ABW4LZG3_9HYPH</name>